<dbReference type="InterPro" id="IPR046364">
    <property type="entry name" value="Exo70_C"/>
</dbReference>
<evidence type="ECO:0000256" key="4">
    <source>
        <dbReference type="RuleBase" id="RU365026"/>
    </source>
</evidence>
<evidence type="ECO:0000256" key="1">
    <source>
        <dbReference type="ARBA" id="ARBA00006756"/>
    </source>
</evidence>
<keyword evidence="3 4" id="KW-0268">Exocytosis</keyword>
<dbReference type="PANTHER" id="PTHR12542:SF41">
    <property type="entry name" value="EXOCYST COMPLEX COMPONENT 7"/>
    <property type="match status" value="1"/>
</dbReference>
<keyword evidence="7" id="KW-1185">Reference proteome</keyword>
<evidence type="ECO:0000313" key="7">
    <source>
        <dbReference type="Proteomes" id="UP000717585"/>
    </source>
</evidence>
<evidence type="ECO:0000259" key="5">
    <source>
        <dbReference type="Pfam" id="PF03081"/>
    </source>
</evidence>
<comment type="caution">
    <text evidence="6">The sequence shown here is derived from an EMBL/GenBank/DDBJ whole genome shotgun (WGS) entry which is preliminary data.</text>
</comment>
<evidence type="ECO:0000256" key="2">
    <source>
        <dbReference type="ARBA" id="ARBA00022448"/>
    </source>
</evidence>
<dbReference type="PANTHER" id="PTHR12542">
    <property type="entry name" value="EXOCYST COMPLEX PROTEIN EXO70"/>
    <property type="match status" value="1"/>
</dbReference>
<organism evidence="6 7">
    <name type="scientific">Carpediemonas membranifera</name>
    <dbReference type="NCBI Taxonomy" id="201153"/>
    <lineage>
        <taxon>Eukaryota</taxon>
        <taxon>Metamonada</taxon>
        <taxon>Carpediemonas-like organisms</taxon>
        <taxon>Carpediemonas</taxon>
    </lineage>
</organism>
<evidence type="ECO:0000256" key="3">
    <source>
        <dbReference type="ARBA" id="ARBA00022483"/>
    </source>
</evidence>
<feature type="domain" description="Exocyst complex subunit Exo70 C-terminal" evidence="5">
    <location>
        <begin position="241"/>
        <end position="578"/>
    </location>
</feature>
<dbReference type="EMBL" id="JAHDYR010000025">
    <property type="protein sequence ID" value="KAG9393209.1"/>
    <property type="molecule type" value="Genomic_DNA"/>
</dbReference>
<keyword evidence="4" id="KW-0653">Protein transport</keyword>
<dbReference type="InterPro" id="IPR004140">
    <property type="entry name" value="Exo70"/>
</dbReference>
<dbReference type="GO" id="GO:0006887">
    <property type="term" value="P:exocytosis"/>
    <property type="evidence" value="ECO:0007669"/>
    <property type="project" value="UniProtKB-KW"/>
</dbReference>
<dbReference type="GO" id="GO:0000145">
    <property type="term" value="C:exocyst"/>
    <property type="evidence" value="ECO:0007669"/>
    <property type="project" value="InterPro"/>
</dbReference>
<name>A0A8J6B541_9EUKA</name>
<proteinExistence type="inferred from homology"/>
<dbReference type="GO" id="GO:0005546">
    <property type="term" value="F:phosphatidylinositol-4,5-bisphosphate binding"/>
    <property type="evidence" value="ECO:0007669"/>
    <property type="project" value="InterPro"/>
</dbReference>
<dbReference type="Gene3D" id="1.20.1280.170">
    <property type="entry name" value="Exocyst complex component Exo70"/>
    <property type="match status" value="1"/>
</dbReference>
<dbReference type="AlphaFoldDB" id="A0A8J6B541"/>
<comment type="similarity">
    <text evidence="1 4">Belongs to the EXO70 family.</text>
</comment>
<dbReference type="InterPro" id="IPR016159">
    <property type="entry name" value="Cullin_repeat-like_dom_sf"/>
</dbReference>
<dbReference type="Pfam" id="PF03081">
    <property type="entry name" value="Exo70_C"/>
    <property type="match status" value="1"/>
</dbReference>
<dbReference type="SUPFAM" id="SSF74788">
    <property type="entry name" value="Cullin repeat-like"/>
    <property type="match status" value="1"/>
</dbReference>
<evidence type="ECO:0000313" key="6">
    <source>
        <dbReference type="EMBL" id="KAG9393209.1"/>
    </source>
</evidence>
<sequence>MTSNSDDIVKAFVESTVSSMNDTAKLSASITDVLDDFDTQLSFLLRSLEPIQKATQGLMVEERELSSSLDGILAQEALFEEAAELIDEFQAVNSSYDTAALMKLKRAVEVISVLQEYSSSKDFVEFHMHLSQVAQRALKTVSTQMVTLFQASESPYVFPSTLPLPDTVTVFPPPVLEQMQLLAAPVAISDADKSWMTLVADTRKHVLRKLVGAVNTDPPSAKSKAYERGTLPLVIAIDYTLKVMTAERDTLRKIFGVGKDTSKADAIFRQAARAPVEELLAAVDSFVTAAKRTTTIAYMFPVFDVHTALDTTAASFIALFPDPAFAETIGNVKESVLSICRRAFSSFGDTYMAHLAKTVSTNASVHELTVNCISFLKQLAAYSDVVASILPSNRNATDGLRGFVKNVIELLRENLQAKADSTKPAALRALFLLNNHVYVLKKLQASDALPLVGDGFVSQERALIEKARSEVERATTGEIRAAISGAHAVCEQSAGTTEDRQALKKALQTFTAALEGVYNAQKRYVLSDSDVRVQLRQQIATLIVPEYTSLLVKVGETELPKDVVKYIKYRPNNVEELIHGLYSG</sequence>
<protein>
    <recommendedName>
        <fullName evidence="4">Exocyst subunit Exo70 family protein</fullName>
    </recommendedName>
</protein>
<comment type="function">
    <text evidence="4">Component of the exocyst complex.</text>
</comment>
<gene>
    <name evidence="6" type="ORF">J8273_3342</name>
</gene>
<reference evidence="6" key="1">
    <citation type="submission" date="2021-05" db="EMBL/GenBank/DDBJ databases">
        <title>A free-living protist that lacks canonical eukaryotic 1 DNA replication and segregation systems.</title>
        <authorList>
            <person name="Salas-Leiva D.E."/>
            <person name="Tromer E.C."/>
            <person name="Curtis B.A."/>
            <person name="Jerlstrom-Hultqvist J."/>
            <person name="Kolisko M."/>
            <person name="Yi Z."/>
            <person name="Salas-Leiva J.S."/>
            <person name="Gallot-Lavallee L."/>
            <person name="Kops G.J.P.L."/>
            <person name="Archibald J.M."/>
            <person name="Simpson A.G.B."/>
            <person name="Roger A.J."/>
        </authorList>
    </citation>
    <scope>NUCLEOTIDE SEQUENCE</scope>
    <source>
        <strain evidence="6">BICM</strain>
    </source>
</reference>
<dbReference type="GO" id="GO:0015031">
    <property type="term" value="P:protein transport"/>
    <property type="evidence" value="ECO:0007669"/>
    <property type="project" value="UniProtKB-KW"/>
</dbReference>
<dbReference type="OrthoDB" id="1922221at2759"/>
<dbReference type="Proteomes" id="UP000717585">
    <property type="component" value="Unassembled WGS sequence"/>
</dbReference>
<keyword evidence="2 4" id="KW-0813">Transport</keyword>
<accession>A0A8J6B541</accession>